<dbReference type="Pfam" id="PF08889">
    <property type="entry name" value="WbqC"/>
    <property type="match status" value="1"/>
</dbReference>
<evidence type="ECO:0000313" key="1">
    <source>
        <dbReference type="EMBL" id="CAB4953060.1"/>
    </source>
</evidence>
<protein>
    <submittedName>
        <fullName evidence="1">Unannotated protein</fullName>
    </submittedName>
</protein>
<gene>
    <name evidence="1" type="ORF">UFOPK3773_01522</name>
</gene>
<proteinExistence type="predicted"/>
<accession>A0A6J7KAR2</accession>
<dbReference type="InterPro" id="IPR014985">
    <property type="entry name" value="WbqC"/>
</dbReference>
<sequence>MTLVAVMQPYLLPYVGYLQLMRAVDTFVWLDDAQFVKHRWMNRNRILLDGEVRWLTIPVRTSRLSTSIRDKRYDLSGAIITRAGEKLRHAYGGRPGWDSVSALLEELRSVGSDSVAEVNERLLVSAMELLGAEVPRLERASELGVEAKSAEARVIALCRAVGATEYVNLPGGRELYSSRSFAEAGLALSYLEPRLDPYPQGQAGFVAGLSIVDVIANAAVEAVGDHSFTIVAGD</sequence>
<organism evidence="1">
    <name type="scientific">freshwater metagenome</name>
    <dbReference type="NCBI Taxonomy" id="449393"/>
    <lineage>
        <taxon>unclassified sequences</taxon>
        <taxon>metagenomes</taxon>
        <taxon>ecological metagenomes</taxon>
    </lineage>
</organism>
<reference evidence="1" key="1">
    <citation type="submission" date="2020-05" db="EMBL/GenBank/DDBJ databases">
        <authorList>
            <person name="Chiriac C."/>
            <person name="Salcher M."/>
            <person name="Ghai R."/>
            <person name="Kavagutti S V."/>
        </authorList>
    </citation>
    <scope>NUCLEOTIDE SEQUENCE</scope>
</reference>
<dbReference type="AlphaFoldDB" id="A0A6J7KAR2"/>
<name>A0A6J7KAR2_9ZZZZ</name>
<dbReference type="EMBL" id="CAFBNF010000187">
    <property type="protein sequence ID" value="CAB4953060.1"/>
    <property type="molecule type" value="Genomic_DNA"/>
</dbReference>